<dbReference type="Pfam" id="PF00282">
    <property type="entry name" value="Pyridoxal_deC"/>
    <property type="match status" value="1"/>
</dbReference>
<evidence type="ECO:0000256" key="4">
    <source>
        <dbReference type="ARBA" id="ARBA00038302"/>
    </source>
</evidence>
<accession>Q9YF28</accession>
<evidence type="ECO:0000256" key="2">
    <source>
        <dbReference type="ARBA" id="ARBA00022898"/>
    </source>
</evidence>
<dbReference type="Proteomes" id="UP000002518">
    <property type="component" value="Chromosome"/>
</dbReference>
<dbReference type="EMBL" id="BA000002">
    <property type="protein sequence ID" value="BAA79368.1"/>
    <property type="molecule type" value="Genomic_DNA"/>
</dbReference>
<evidence type="ECO:0000313" key="8">
    <source>
        <dbReference type="Proteomes" id="UP000002518"/>
    </source>
</evidence>
<dbReference type="DNASU" id="1444602"/>
<evidence type="ECO:0000256" key="1">
    <source>
        <dbReference type="ARBA" id="ARBA00001933"/>
    </source>
</evidence>
<sequence length="362" mass="39332">MAIILGGMVPRPPWKYRLLAAIHAHRNAGDPGADPLVRRAVERLVAVTSRVVFGVEKPGWITSGASEGNLLALYTLREEGYRRVVAFDTSHYSIKKSALTLSMELDLLPTHGGRPRLDLLERRITPDSVVVATVGTTQEGLVDPVEEIAGVAESVGAAVHVDAAYGGYIARFLTGKARFRLEPPVMTVVVDAHKIPEAPPPAGVILASKQKLLDNLWFESPYIPTGRQFGILGTRPGGPIVAAWRRVEDLERNPGFPRLASILMRRLRKTLKALERLGYETPVTPDLPVACATHPRLGEVLERLKASGVRVYRCRSPKPCLHVTNYGRLCRARLGSSRSPRGCLRKPLGASLGNPGVTGLGL</sequence>
<protein>
    <submittedName>
        <fullName evidence="7">Uncharacterized protein</fullName>
    </submittedName>
</protein>
<dbReference type="InterPro" id="IPR050477">
    <property type="entry name" value="GrpII_AminoAcid_Decarb"/>
</dbReference>
<evidence type="ECO:0000256" key="3">
    <source>
        <dbReference type="ARBA" id="ARBA00023239"/>
    </source>
</evidence>
<dbReference type="GO" id="GO:0016830">
    <property type="term" value="F:carbon-carbon lyase activity"/>
    <property type="evidence" value="ECO:0007669"/>
    <property type="project" value="InterPro"/>
</dbReference>
<dbReference type="GO" id="GO:0019752">
    <property type="term" value="P:carboxylic acid metabolic process"/>
    <property type="evidence" value="ECO:0007669"/>
    <property type="project" value="InterPro"/>
</dbReference>
<dbReference type="GO" id="GO:0030170">
    <property type="term" value="F:pyridoxal phosphate binding"/>
    <property type="evidence" value="ECO:0007669"/>
    <property type="project" value="InterPro"/>
</dbReference>
<comment type="cofactor">
    <cofactor evidence="1 5 6">
        <name>pyridoxal 5'-phosphate</name>
        <dbReference type="ChEBI" id="CHEBI:597326"/>
    </cofactor>
</comment>
<dbReference type="KEGG" id="ape:APE_0412"/>
<comment type="similarity">
    <text evidence="4">Belongs to the group II decarboxylase family. Sphingosine-1-phosphate lyase subfamily.</text>
</comment>
<dbReference type="InterPro" id="IPR015421">
    <property type="entry name" value="PyrdxlP-dep_Trfase_major"/>
</dbReference>
<dbReference type="Gene3D" id="3.90.1150.10">
    <property type="entry name" value="Aspartate Aminotransferase, domain 1"/>
    <property type="match status" value="1"/>
</dbReference>
<evidence type="ECO:0000313" key="7">
    <source>
        <dbReference type="EMBL" id="BAA79368.1"/>
    </source>
</evidence>
<feature type="modified residue" description="N6-(pyridoxal phosphate)lysine" evidence="5">
    <location>
        <position position="194"/>
    </location>
</feature>
<gene>
    <name evidence="7" type="ordered locus">APE_0412</name>
</gene>
<keyword evidence="2 5" id="KW-0663">Pyridoxal phosphate</keyword>
<name>Q9YF28_AERPE</name>
<dbReference type="SUPFAM" id="SSF53383">
    <property type="entry name" value="PLP-dependent transferases"/>
    <property type="match status" value="1"/>
</dbReference>
<dbReference type="PANTHER" id="PTHR42735:SF6">
    <property type="entry name" value="SPHINGOSINE-1-PHOSPHATE LYASE 1"/>
    <property type="match status" value="1"/>
</dbReference>
<reference evidence="7 8" key="1">
    <citation type="journal article" date="1999" name="DNA Res.">
        <title>Complete genome sequence of an aerobic hyper-thermophilic crenarchaeon, Aeropyrum pernix K1.</title>
        <authorList>
            <person name="Kawarabayasi Y."/>
            <person name="Hino Y."/>
            <person name="Horikawa H."/>
            <person name="Yamazaki S."/>
            <person name="Haikawa Y."/>
            <person name="Jin-no K."/>
            <person name="Takahashi M."/>
            <person name="Sekine M."/>
            <person name="Baba S."/>
            <person name="Ankai A."/>
            <person name="Kosugi H."/>
            <person name="Hosoyama A."/>
            <person name="Fukui S."/>
            <person name="Nagai Y."/>
            <person name="Nishijima K."/>
            <person name="Nakazawa H."/>
            <person name="Takamiya M."/>
            <person name="Masuda S."/>
            <person name="Funahashi T."/>
            <person name="Tanaka T."/>
            <person name="Kudoh Y."/>
            <person name="Yamazaki J."/>
            <person name="Kushida N."/>
            <person name="Oguchi A."/>
            <person name="Aoki K."/>
            <person name="Kubota K."/>
            <person name="Nakamura Y."/>
            <person name="Nomura N."/>
            <person name="Sako Y."/>
            <person name="Kikuchi H."/>
        </authorList>
    </citation>
    <scope>NUCLEOTIDE SEQUENCE [LARGE SCALE GENOMIC DNA]</scope>
    <source>
        <strain evidence="8">ATCC 700893 / DSM 11879 / JCM 9820 / NBRC 100138 / K1</strain>
    </source>
</reference>
<dbReference type="InterPro" id="IPR002129">
    <property type="entry name" value="PyrdxlP-dep_de-COase"/>
</dbReference>
<evidence type="ECO:0000256" key="5">
    <source>
        <dbReference type="PIRSR" id="PIRSR602129-50"/>
    </source>
</evidence>
<dbReference type="PIR" id="D72734">
    <property type="entry name" value="D72734"/>
</dbReference>
<organism evidence="7 8">
    <name type="scientific">Aeropyrum pernix (strain ATCC 700893 / DSM 11879 / JCM 9820 / NBRC 100138 / K1)</name>
    <dbReference type="NCBI Taxonomy" id="272557"/>
    <lineage>
        <taxon>Archaea</taxon>
        <taxon>Thermoproteota</taxon>
        <taxon>Thermoprotei</taxon>
        <taxon>Desulfurococcales</taxon>
        <taxon>Desulfurococcaceae</taxon>
        <taxon>Aeropyrum</taxon>
    </lineage>
</organism>
<dbReference type="RefSeq" id="WP_010865719.1">
    <property type="nucleotide sequence ID" value="NC_000854.2"/>
</dbReference>
<keyword evidence="8" id="KW-1185">Reference proteome</keyword>
<dbReference type="Gene3D" id="3.40.640.10">
    <property type="entry name" value="Type I PLP-dependent aspartate aminotransferase-like (Major domain)"/>
    <property type="match status" value="1"/>
</dbReference>
<dbReference type="GeneID" id="1444602"/>
<keyword evidence="3 6" id="KW-0456">Lyase</keyword>
<evidence type="ECO:0000256" key="6">
    <source>
        <dbReference type="RuleBase" id="RU000382"/>
    </source>
</evidence>
<dbReference type="PANTHER" id="PTHR42735">
    <property type="match status" value="1"/>
</dbReference>
<dbReference type="EnsemblBacteria" id="BAA79368">
    <property type="protein sequence ID" value="BAA79368"/>
    <property type="gene ID" value="APE_0412"/>
</dbReference>
<dbReference type="InterPro" id="IPR015422">
    <property type="entry name" value="PyrdxlP-dep_Trfase_small"/>
</dbReference>
<proteinExistence type="inferred from homology"/>
<dbReference type="STRING" id="272557.APE_0412"/>
<dbReference type="InterPro" id="IPR015424">
    <property type="entry name" value="PyrdxlP-dep_Trfase"/>
</dbReference>
<dbReference type="eggNOG" id="arCOG00027">
    <property type="taxonomic scope" value="Archaea"/>
</dbReference>
<dbReference type="AlphaFoldDB" id="Q9YF28"/>